<dbReference type="GO" id="GO:0006281">
    <property type="term" value="P:DNA repair"/>
    <property type="evidence" value="ECO:0007669"/>
    <property type="project" value="InterPro"/>
</dbReference>
<evidence type="ECO:0000313" key="9">
    <source>
        <dbReference type="Proteomes" id="UP000254924"/>
    </source>
</evidence>
<dbReference type="InterPro" id="IPR053848">
    <property type="entry name" value="IMS_HHH_1"/>
</dbReference>
<accession>A0A380K5R0</accession>
<dbReference type="Pfam" id="PF11799">
    <property type="entry name" value="IMS_C"/>
    <property type="match status" value="1"/>
</dbReference>
<dbReference type="InterPro" id="IPR050116">
    <property type="entry name" value="DNA_polymerase-Y"/>
</dbReference>
<evidence type="ECO:0000256" key="3">
    <source>
        <dbReference type="ARBA" id="ARBA00022695"/>
    </source>
</evidence>
<dbReference type="GO" id="GO:0003887">
    <property type="term" value="F:DNA-directed DNA polymerase activity"/>
    <property type="evidence" value="ECO:0007669"/>
    <property type="project" value="UniProtKB-KW"/>
</dbReference>
<dbReference type="OrthoDB" id="9808813at2"/>
<dbReference type="GO" id="GO:0003684">
    <property type="term" value="F:damaged DNA binding"/>
    <property type="evidence" value="ECO:0007669"/>
    <property type="project" value="InterPro"/>
</dbReference>
<evidence type="ECO:0000256" key="2">
    <source>
        <dbReference type="ARBA" id="ARBA00022457"/>
    </source>
</evidence>
<evidence type="ECO:0000313" key="8">
    <source>
        <dbReference type="EMBL" id="SUN59397.1"/>
    </source>
</evidence>
<comment type="similarity">
    <text evidence="1">Belongs to the DNA polymerase type-Y family.</text>
</comment>
<keyword evidence="6" id="KW-0239">DNA-directed DNA polymerase</keyword>
<reference evidence="8 9" key="1">
    <citation type="submission" date="2018-06" db="EMBL/GenBank/DDBJ databases">
        <authorList>
            <consortium name="Pathogen Informatics"/>
            <person name="Doyle S."/>
        </authorList>
    </citation>
    <scope>NUCLEOTIDE SEQUENCE [LARGE SCALE GENOMIC DNA]</scope>
    <source>
        <strain evidence="8 9">NCTC12224</strain>
    </source>
</reference>
<dbReference type="InterPro" id="IPR036775">
    <property type="entry name" value="DNA_pol_Y-fam_lit_finger_sf"/>
</dbReference>
<dbReference type="SUPFAM" id="SSF100879">
    <property type="entry name" value="Lesion bypass DNA polymerase (Y-family), little finger domain"/>
    <property type="match status" value="1"/>
</dbReference>
<dbReference type="InterPro" id="IPR043128">
    <property type="entry name" value="Rev_trsase/Diguanyl_cyclase"/>
</dbReference>
<keyword evidence="5" id="KW-0227">DNA damage</keyword>
<sequence length="471" mass="53883">MGYFDYSREPRSDITFVDMKSFYASVECVERGLHPLKTSLCVMSRADNSNGLILASSPMFKKVFGKNNVSRSYDLPFDIHTRKFNYSVAWKQGLPTTSEFVQYIEEWARITVIVPPRMDLYIEKNMDIQHIFQNYASVEDILPYSIDEGFIDLTSSLNYFVPDKTISRKDKLDMISARIQRDIYRKTGIYSTVGMSNSNPLLAKLALDNEAKKTSNMRANWSYEDVESKVWAIPQMTDFWGIGSRMEKRLNKLGITTIKELANFNPDILKKELGVVGVDLFFHANGIDESNVHKPYKPKLHGLGNSQVLPRDYDKQADIELVLREMAEQVAIRLRRAHKKCCTVSIFVGYSKFEMKRPIQAQMKIEPTNNTRVLTDHVLSLFRKKYESGAVRNIAVSYANFVDESIQLISLFDDIEHIEKEERLQTAIDTIRNQFGFTMIQKANSLQEASRSIVRSKLIGGHSAGGLDGLK</sequence>
<keyword evidence="3" id="KW-0548">Nucleotidyltransferase</keyword>
<protein>
    <submittedName>
        <fullName evidence="8">SOS responce UmuC protein</fullName>
    </submittedName>
</protein>
<dbReference type="Gene3D" id="3.30.1490.100">
    <property type="entry name" value="DNA polymerase, Y-family, little finger domain"/>
    <property type="match status" value="1"/>
</dbReference>
<dbReference type="GO" id="GO:0005829">
    <property type="term" value="C:cytosol"/>
    <property type="evidence" value="ECO:0007669"/>
    <property type="project" value="TreeGrafter"/>
</dbReference>
<keyword evidence="4" id="KW-0235">DNA replication</keyword>
<dbReference type="PROSITE" id="PS50173">
    <property type="entry name" value="UMUC"/>
    <property type="match status" value="1"/>
</dbReference>
<keyword evidence="2" id="KW-0515">Mutator protein</keyword>
<dbReference type="PANTHER" id="PTHR11076">
    <property type="entry name" value="DNA REPAIR POLYMERASE UMUC / TRANSFERASE FAMILY MEMBER"/>
    <property type="match status" value="1"/>
</dbReference>
<keyword evidence="6" id="KW-0808">Transferase</keyword>
<dbReference type="SUPFAM" id="SSF56672">
    <property type="entry name" value="DNA/RNA polymerases"/>
    <property type="match status" value="1"/>
</dbReference>
<dbReference type="Pfam" id="PF21999">
    <property type="entry name" value="IMS_HHH_1"/>
    <property type="match status" value="1"/>
</dbReference>
<dbReference type="InterPro" id="IPR001126">
    <property type="entry name" value="UmuC"/>
</dbReference>
<evidence type="ECO:0000256" key="4">
    <source>
        <dbReference type="ARBA" id="ARBA00022705"/>
    </source>
</evidence>
<evidence type="ECO:0000256" key="5">
    <source>
        <dbReference type="ARBA" id="ARBA00022763"/>
    </source>
</evidence>
<dbReference type="GO" id="GO:0009432">
    <property type="term" value="P:SOS response"/>
    <property type="evidence" value="ECO:0007669"/>
    <property type="project" value="TreeGrafter"/>
</dbReference>
<organism evidence="8 9">
    <name type="scientific">Streptococcus hyointestinalis</name>
    <dbReference type="NCBI Taxonomy" id="1337"/>
    <lineage>
        <taxon>Bacteria</taxon>
        <taxon>Bacillati</taxon>
        <taxon>Bacillota</taxon>
        <taxon>Bacilli</taxon>
        <taxon>Lactobacillales</taxon>
        <taxon>Streptococcaceae</taxon>
        <taxon>Streptococcus</taxon>
    </lineage>
</organism>
<dbReference type="GO" id="GO:0006260">
    <property type="term" value="P:DNA replication"/>
    <property type="evidence" value="ECO:0007669"/>
    <property type="project" value="UniProtKB-KW"/>
</dbReference>
<evidence type="ECO:0000256" key="6">
    <source>
        <dbReference type="ARBA" id="ARBA00022932"/>
    </source>
</evidence>
<dbReference type="Pfam" id="PF00817">
    <property type="entry name" value="IMS"/>
    <property type="match status" value="1"/>
</dbReference>
<dbReference type="Gene3D" id="3.30.70.270">
    <property type="match status" value="1"/>
</dbReference>
<dbReference type="CDD" id="cd01700">
    <property type="entry name" value="PolY_Pol_V_umuC"/>
    <property type="match status" value="1"/>
</dbReference>
<dbReference type="AlphaFoldDB" id="A0A380K5R0"/>
<dbReference type="InterPro" id="IPR017961">
    <property type="entry name" value="DNA_pol_Y-fam_little_finger"/>
</dbReference>
<dbReference type="GO" id="GO:0042276">
    <property type="term" value="P:error-prone translesion synthesis"/>
    <property type="evidence" value="ECO:0007669"/>
    <property type="project" value="TreeGrafter"/>
</dbReference>
<gene>
    <name evidence="8" type="primary">umuC_2</name>
    <name evidence="8" type="ORF">NCTC12224_00334</name>
</gene>
<dbReference type="InterPro" id="IPR043502">
    <property type="entry name" value="DNA/RNA_pol_sf"/>
</dbReference>
<evidence type="ECO:0000259" key="7">
    <source>
        <dbReference type="PROSITE" id="PS50173"/>
    </source>
</evidence>
<evidence type="ECO:0000256" key="1">
    <source>
        <dbReference type="ARBA" id="ARBA00010945"/>
    </source>
</evidence>
<proteinExistence type="inferred from homology"/>
<dbReference type="PANTHER" id="PTHR11076:SF35">
    <property type="entry name" value="DNA REPAIR PROTEIN HOMOLOG YOBH"/>
    <property type="match status" value="1"/>
</dbReference>
<dbReference type="Proteomes" id="UP000254924">
    <property type="component" value="Unassembled WGS sequence"/>
</dbReference>
<keyword evidence="9" id="KW-1185">Reference proteome</keyword>
<feature type="domain" description="UmuC" evidence="7">
    <location>
        <begin position="14"/>
        <end position="243"/>
    </location>
</feature>
<name>A0A380K5R0_9STRE</name>
<dbReference type="EMBL" id="UHFN01000007">
    <property type="protein sequence ID" value="SUN59397.1"/>
    <property type="molecule type" value="Genomic_DNA"/>
</dbReference>
<dbReference type="Gene3D" id="1.10.150.20">
    <property type="entry name" value="5' to 3' exonuclease, C-terminal subdomain"/>
    <property type="match status" value="1"/>
</dbReference>